<feature type="chain" id="PRO_5046854714" description="pectinesterase" evidence="7">
    <location>
        <begin position="19"/>
        <end position="354"/>
    </location>
</feature>
<name>A0ABR1HDR0_9HYPO</name>
<evidence type="ECO:0000256" key="7">
    <source>
        <dbReference type="SAM" id="SignalP"/>
    </source>
</evidence>
<dbReference type="EC" id="3.1.1.11" evidence="3"/>
<evidence type="ECO:0000256" key="4">
    <source>
        <dbReference type="ARBA" id="ARBA00022801"/>
    </source>
</evidence>
<dbReference type="Gene3D" id="2.160.20.10">
    <property type="entry name" value="Single-stranded right-handed beta-helix, Pectin lyase-like"/>
    <property type="match status" value="1"/>
</dbReference>
<evidence type="ECO:0000313" key="10">
    <source>
        <dbReference type="Proteomes" id="UP001498476"/>
    </source>
</evidence>
<evidence type="ECO:0000256" key="1">
    <source>
        <dbReference type="ARBA" id="ARBA00005184"/>
    </source>
</evidence>
<reference evidence="9 10" key="1">
    <citation type="journal article" date="2025" name="Microbiol. Resour. Announc.">
        <title>Draft genome sequences for Neonectria magnoliae and Neonectria punicea, canker pathogens of Liriodendron tulipifera and Acer saccharum in West Virginia.</title>
        <authorList>
            <person name="Petronek H.M."/>
            <person name="Kasson M.T."/>
            <person name="Metheny A.M."/>
            <person name="Stauder C.M."/>
            <person name="Lovett B."/>
            <person name="Lynch S.C."/>
            <person name="Garnas J.R."/>
            <person name="Kasson L.R."/>
            <person name="Stajich J.E."/>
        </authorList>
    </citation>
    <scope>NUCLEOTIDE SEQUENCE [LARGE SCALE GENOMIC DNA]</scope>
    <source>
        <strain evidence="9 10">NRRL 64653</strain>
    </source>
</reference>
<evidence type="ECO:0000256" key="3">
    <source>
        <dbReference type="ARBA" id="ARBA00013229"/>
    </source>
</evidence>
<dbReference type="Pfam" id="PF01095">
    <property type="entry name" value="Pectinesterase"/>
    <property type="match status" value="1"/>
</dbReference>
<evidence type="ECO:0000256" key="6">
    <source>
        <dbReference type="ARBA" id="ARBA00042203"/>
    </source>
</evidence>
<feature type="signal peptide" evidence="7">
    <location>
        <begin position="1"/>
        <end position="18"/>
    </location>
</feature>
<dbReference type="PANTHER" id="PTHR31321">
    <property type="entry name" value="ACYL-COA THIOESTER HYDROLASE YBHC-RELATED"/>
    <property type="match status" value="1"/>
</dbReference>
<dbReference type="InterPro" id="IPR011050">
    <property type="entry name" value="Pectin_lyase_fold/virulence"/>
</dbReference>
<evidence type="ECO:0000313" key="9">
    <source>
        <dbReference type="EMBL" id="KAK7419077.1"/>
    </source>
</evidence>
<dbReference type="InterPro" id="IPR012334">
    <property type="entry name" value="Pectin_lyas_fold"/>
</dbReference>
<dbReference type="InterPro" id="IPR000070">
    <property type="entry name" value="Pectinesterase_cat"/>
</dbReference>
<evidence type="ECO:0000259" key="8">
    <source>
        <dbReference type="Pfam" id="PF01095"/>
    </source>
</evidence>
<feature type="domain" description="Pectinesterase catalytic" evidence="8">
    <location>
        <begin position="48"/>
        <end position="304"/>
    </location>
</feature>
<dbReference type="EMBL" id="JAZAVJ010000041">
    <property type="protein sequence ID" value="KAK7419077.1"/>
    <property type="molecule type" value="Genomic_DNA"/>
</dbReference>
<proteinExistence type="inferred from homology"/>
<keyword evidence="10" id="KW-1185">Reference proteome</keyword>
<dbReference type="SUPFAM" id="SSF51126">
    <property type="entry name" value="Pectin lyase-like"/>
    <property type="match status" value="1"/>
</dbReference>
<keyword evidence="4" id="KW-0378">Hydrolase</keyword>
<keyword evidence="5" id="KW-0063">Aspartyl esterase</keyword>
<comment type="pathway">
    <text evidence="1">Glycan metabolism; pectin degradation; 2-dehydro-3-deoxy-D-gluconate from pectin: step 1/5.</text>
</comment>
<dbReference type="PANTHER" id="PTHR31321:SF57">
    <property type="entry name" value="PECTINESTERASE 53-RELATED"/>
    <property type="match status" value="1"/>
</dbReference>
<sequence length="354" mass="39641">MLLPTLLFLGIWLSSACAKDCANLTPHSRTRAPRRALVVDSTGLMGDSFPTISKAVDALSKDTVGEQIIFVHPGVYKEQVYIPPLLGPLTIQGYTCDRRYHALNQVALTNNTSRRSPNITDNDQTGTLRVWSTRVKLYNLNITNDYGPAFLKGQAVALSAQATDLGVYACSLKGWEDTVYANVGRQVYSHTYINGAVDFIIGIKGVAWFQNCQIVSVGDGHIASNGRNSVDNPSWFVFHQCYISGTRNASTYLGRPWGEYSRVVYQYCRLGNVVHPKGWTSRGFRQSTDNLYFGEFDNKGEGAFRQWAENPRGVSKRARFTVEMDIGLRLISLFGRYYRQEESWIDLTFIPDSA</sequence>
<protein>
    <recommendedName>
        <fullName evidence="3">pectinesterase</fullName>
        <ecNumber evidence="3">3.1.1.11</ecNumber>
    </recommendedName>
    <alternativeName>
        <fullName evidence="6">Pectin methylesterase A</fullName>
    </alternativeName>
</protein>
<accession>A0ABR1HDR0</accession>
<dbReference type="Proteomes" id="UP001498476">
    <property type="component" value="Unassembled WGS sequence"/>
</dbReference>
<evidence type="ECO:0000256" key="2">
    <source>
        <dbReference type="ARBA" id="ARBA00008891"/>
    </source>
</evidence>
<organism evidence="9 10">
    <name type="scientific">Neonectria punicea</name>
    <dbReference type="NCBI Taxonomy" id="979145"/>
    <lineage>
        <taxon>Eukaryota</taxon>
        <taxon>Fungi</taxon>
        <taxon>Dikarya</taxon>
        <taxon>Ascomycota</taxon>
        <taxon>Pezizomycotina</taxon>
        <taxon>Sordariomycetes</taxon>
        <taxon>Hypocreomycetidae</taxon>
        <taxon>Hypocreales</taxon>
        <taxon>Nectriaceae</taxon>
        <taxon>Neonectria</taxon>
    </lineage>
</organism>
<comment type="caution">
    <text evidence="9">The sequence shown here is derived from an EMBL/GenBank/DDBJ whole genome shotgun (WGS) entry which is preliminary data.</text>
</comment>
<keyword evidence="7" id="KW-0732">Signal</keyword>
<evidence type="ECO:0000256" key="5">
    <source>
        <dbReference type="ARBA" id="ARBA00023085"/>
    </source>
</evidence>
<comment type="similarity">
    <text evidence="2">Belongs to the pectinesterase family.</text>
</comment>
<gene>
    <name evidence="9" type="ORF">QQX98_003579</name>
</gene>